<keyword evidence="1" id="KW-0472">Membrane</keyword>
<gene>
    <name evidence="2" type="ORF">Pla110_26360</name>
</gene>
<keyword evidence="1" id="KW-1133">Transmembrane helix</keyword>
<reference evidence="2 3" key="1">
    <citation type="submission" date="2019-02" db="EMBL/GenBank/DDBJ databases">
        <title>Deep-cultivation of Planctomycetes and their phenomic and genomic characterization uncovers novel biology.</title>
        <authorList>
            <person name="Wiegand S."/>
            <person name="Jogler M."/>
            <person name="Boedeker C."/>
            <person name="Pinto D."/>
            <person name="Vollmers J."/>
            <person name="Rivas-Marin E."/>
            <person name="Kohn T."/>
            <person name="Peeters S.H."/>
            <person name="Heuer A."/>
            <person name="Rast P."/>
            <person name="Oberbeckmann S."/>
            <person name="Bunk B."/>
            <person name="Jeske O."/>
            <person name="Meyerdierks A."/>
            <person name="Storesund J.E."/>
            <person name="Kallscheuer N."/>
            <person name="Luecker S."/>
            <person name="Lage O.M."/>
            <person name="Pohl T."/>
            <person name="Merkel B.J."/>
            <person name="Hornburger P."/>
            <person name="Mueller R.-W."/>
            <person name="Bruemmer F."/>
            <person name="Labrenz M."/>
            <person name="Spormann A.M."/>
            <person name="Op den Camp H."/>
            <person name="Overmann J."/>
            <person name="Amann R."/>
            <person name="Jetten M.S.M."/>
            <person name="Mascher T."/>
            <person name="Medema M.H."/>
            <person name="Devos D.P."/>
            <person name="Kaster A.-K."/>
            <person name="Ovreas L."/>
            <person name="Rohde M."/>
            <person name="Galperin M.Y."/>
            <person name="Jogler C."/>
        </authorList>
    </citation>
    <scope>NUCLEOTIDE SEQUENCE [LARGE SCALE GENOMIC DNA]</scope>
    <source>
        <strain evidence="2 3">Pla110</strain>
    </source>
</reference>
<organism evidence="2 3">
    <name type="scientific">Polystyrenella longa</name>
    <dbReference type="NCBI Taxonomy" id="2528007"/>
    <lineage>
        <taxon>Bacteria</taxon>
        <taxon>Pseudomonadati</taxon>
        <taxon>Planctomycetota</taxon>
        <taxon>Planctomycetia</taxon>
        <taxon>Planctomycetales</taxon>
        <taxon>Planctomycetaceae</taxon>
        <taxon>Polystyrenella</taxon>
    </lineage>
</organism>
<accession>A0A518CNU5</accession>
<protein>
    <submittedName>
        <fullName evidence="2">Uncharacterized protein</fullName>
    </submittedName>
</protein>
<keyword evidence="3" id="KW-1185">Reference proteome</keyword>
<keyword evidence="1" id="KW-0812">Transmembrane</keyword>
<proteinExistence type="predicted"/>
<dbReference type="AlphaFoldDB" id="A0A518CNU5"/>
<evidence type="ECO:0000256" key="1">
    <source>
        <dbReference type="SAM" id="Phobius"/>
    </source>
</evidence>
<dbReference type="EMBL" id="CP036281">
    <property type="protein sequence ID" value="QDU80900.1"/>
    <property type="molecule type" value="Genomic_DNA"/>
</dbReference>
<name>A0A518CNU5_9PLAN</name>
<evidence type="ECO:0000313" key="2">
    <source>
        <dbReference type="EMBL" id="QDU80900.1"/>
    </source>
</evidence>
<evidence type="ECO:0000313" key="3">
    <source>
        <dbReference type="Proteomes" id="UP000317178"/>
    </source>
</evidence>
<feature type="transmembrane region" description="Helical" evidence="1">
    <location>
        <begin position="30"/>
        <end position="47"/>
    </location>
</feature>
<dbReference type="Proteomes" id="UP000317178">
    <property type="component" value="Chromosome"/>
</dbReference>
<sequence length="136" mass="15791">MDMMTLFMQFNRVQRSLNGYSIRSSSIMEYWYLAVLPIVFLIVWKFLPQIEKKVKKVSGVADDSPQASIFDQLCRVHRLSRNERKLIQQVAVLNKVANPARIFIDNRPLLKLKGKGAHVNKEYTALYRKLYGDISA</sequence>
<dbReference type="KEGG" id="plon:Pla110_26360"/>